<feature type="region of interest" description="Disordered" evidence="1">
    <location>
        <begin position="71"/>
        <end position="94"/>
    </location>
</feature>
<accession>A0AAV9XAD3</accession>
<dbReference type="AlphaFoldDB" id="A0AAV9XAD3"/>
<comment type="caution">
    <text evidence="2">The sequence shown here is derived from an EMBL/GenBank/DDBJ whole genome shotgun (WGS) entry which is preliminary data.</text>
</comment>
<reference evidence="2 3" key="1">
    <citation type="submission" date="2019-10" db="EMBL/GenBank/DDBJ databases">
        <authorList>
            <person name="Palmer J.M."/>
        </authorList>
    </citation>
    <scope>NUCLEOTIDE SEQUENCE [LARGE SCALE GENOMIC DNA]</scope>
    <source>
        <strain evidence="2 3">TWF694</strain>
    </source>
</reference>
<organism evidence="2 3">
    <name type="scientific">Orbilia ellipsospora</name>
    <dbReference type="NCBI Taxonomy" id="2528407"/>
    <lineage>
        <taxon>Eukaryota</taxon>
        <taxon>Fungi</taxon>
        <taxon>Dikarya</taxon>
        <taxon>Ascomycota</taxon>
        <taxon>Pezizomycotina</taxon>
        <taxon>Orbiliomycetes</taxon>
        <taxon>Orbiliales</taxon>
        <taxon>Orbiliaceae</taxon>
        <taxon>Orbilia</taxon>
    </lineage>
</organism>
<evidence type="ECO:0000313" key="2">
    <source>
        <dbReference type="EMBL" id="KAK6538635.1"/>
    </source>
</evidence>
<feature type="region of interest" description="Disordered" evidence="1">
    <location>
        <begin position="1"/>
        <end position="26"/>
    </location>
</feature>
<keyword evidence="3" id="KW-1185">Reference proteome</keyword>
<evidence type="ECO:0000313" key="3">
    <source>
        <dbReference type="Proteomes" id="UP001365542"/>
    </source>
</evidence>
<dbReference type="EMBL" id="JAVHJO010000007">
    <property type="protein sequence ID" value="KAK6538635.1"/>
    <property type="molecule type" value="Genomic_DNA"/>
</dbReference>
<name>A0AAV9XAD3_9PEZI</name>
<gene>
    <name evidence="2" type="ORF">TWF694_010213</name>
</gene>
<sequence length="94" mass="10335">MSSESYLKGDFARKTETGQYTNSNSRPIYHETMAVSDFYSYSSSLTTGGISNQNEVATANDMASLMRKTESMSIAQQGGRETAVKAGLKRYGER</sequence>
<protein>
    <submittedName>
        <fullName evidence="2">Uncharacterized protein</fullName>
    </submittedName>
</protein>
<evidence type="ECO:0000256" key="1">
    <source>
        <dbReference type="SAM" id="MobiDB-lite"/>
    </source>
</evidence>
<dbReference type="Proteomes" id="UP001365542">
    <property type="component" value="Unassembled WGS sequence"/>
</dbReference>
<proteinExistence type="predicted"/>
<feature type="compositionally biased region" description="Polar residues" evidence="1">
    <location>
        <begin position="17"/>
        <end position="26"/>
    </location>
</feature>